<dbReference type="NCBIfam" id="TIGR01933">
    <property type="entry name" value="hflK"/>
    <property type="match status" value="1"/>
</dbReference>
<dbReference type="SUPFAM" id="SSF117892">
    <property type="entry name" value="Band 7/SPFH domain"/>
    <property type="match status" value="1"/>
</dbReference>
<name>A0A7M3MIV1_9BACT</name>
<dbReference type="OrthoDB" id="9779595at2"/>
<gene>
    <name evidence="9" type="primary">hflK</name>
    <name evidence="9" type="ORF">DPQ33_00305</name>
</gene>
<dbReference type="Gene3D" id="3.30.479.30">
    <property type="entry name" value="Band 7 domain"/>
    <property type="match status" value="1"/>
</dbReference>
<sequence length="358" mass="40049">MNWDWDKLSEKKRRQNSGGGGPEPARPDWDSVGEKLEKFKNFKFPFGKTIIALVLVAWLVSGFYIVNPGEVGVVLRFGEYHRTTTEGPHLHYPFPIESVMTPNVEQVRRVAVGVRGTITPGQDESSMLTGDENIVNVEFVVQYKIKDAKNYLFNVAGPDDTVKSASETAMREVIGYSMIDAALTDGKFEIQNETRDLLQGILDSYQAGLQVIAVKLQDVTPPREVVDAFKDVASAREDRERFINEAEAYRNDIIPTARGRAAEMVNQALAFKESEIRKATGEAERFLSVLAEYQKAEDVTRRRLYLEAMEEVYSNPSLEKIIMGQENMERVLPLLPLGQGLGSFTAPQPQGQTQGGQQ</sequence>
<reference evidence="9 10" key="1">
    <citation type="submission" date="2018-06" db="EMBL/GenBank/DDBJ databases">
        <title>Complete genome of Desulfovibrio indonesiensis P37SLT.</title>
        <authorList>
            <person name="Crispim J.S."/>
            <person name="Vidigal P.M.P."/>
            <person name="Silva L.C.F."/>
            <person name="Laguardia C.N."/>
            <person name="Araujo L.C."/>
            <person name="Dias R.S."/>
            <person name="Sousa M.P."/>
            <person name="Paula S.O."/>
            <person name="Silva C."/>
        </authorList>
    </citation>
    <scope>NUCLEOTIDE SEQUENCE [LARGE SCALE GENOMIC DNA]</scope>
    <source>
        <strain evidence="9 10">P37SLT</strain>
    </source>
</reference>
<keyword evidence="10" id="KW-1185">Reference proteome</keyword>
<protein>
    <recommendedName>
        <fullName evidence="6">Protein HflK</fullName>
    </recommendedName>
</protein>
<keyword evidence="9" id="KW-0378">Hydrolase</keyword>
<evidence type="ECO:0000313" key="10">
    <source>
        <dbReference type="Proteomes" id="UP000448292"/>
    </source>
</evidence>
<dbReference type="PANTHER" id="PTHR43327">
    <property type="entry name" value="STOMATIN-LIKE PROTEIN 2, MITOCHONDRIAL"/>
    <property type="match status" value="1"/>
</dbReference>
<accession>A0A7M3MIV1</accession>
<comment type="function">
    <text evidence="6">HflC and HflK could encode or regulate a protease.</text>
</comment>
<evidence type="ECO:0000256" key="2">
    <source>
        <dbReference type="ARBA" id="ARBA00006971"/>
    </source>
</evidence>
<evidence type="ECO:0000259" key="8">
    <source>
        <dbReference type="SMART" id="SM00244"/>
    </source>
</evidence>
<organism evidence="9 10">
    <name type="scientific">Oceanidesulfovibrio indonesiensis</name>
    <dbReference type="NCBI Taxonomy" id="54767"/>
    <lineage>
        <taxon>Bacteria</taxon>
        <taxon>Pseudomonadati</taxon>
        <taxon>Thermodesulfobacteriota</taxon>
        <taxon>Desulfovibrionia</taxon>
        <taxon>Desulfovibrionales</taxon>
        <taxon>Desulfovibrionaceae</taxon>
        <taxon>Oceanidesulfovibrio</taxon>
    </lineage>
</organism>
<dbReference type="Proteomes" id="UP000448292">
    <property type="component" value="Unassembled WGS sequence"/>
</dbReference>
<comment type="subcellular location">
    <subcellularLocation>
        <location evidence="1">Membrane</location>
        <topology evidence="1">Single-pass membrane protein</topology>
    </subcellularLocation>
</comment>
<feature type="transmembrane region" description="Helical" evidence="6">
    <location>
        <begin position="45"/>
        <end position="66"/>
    </location>
</feature>
<dbReference type="EMBL" id="QMIE01000001">
    <property type="protein sequence ID" value="TVM19714.1"/>
    <property type="molecule type" value="Genomic_DNA"/>
</dbReference>
<dbReference type="InterPro" id="IPR001107">
    <property type="entry name" value="Band_7"/>
</dbReference>
<dbReference type="PANTHER" id="PTHR43327:SF2">
    <property type="entry name" value="MODULATOR OF FTSH PROTEASE HFLK"/>
    <property type="match status" value="1"/>
</dbReference>
<evidence type="ECO:0000313" key="9">
    <source>
        <dbReference type="EMBL" id="TVM19714.1"/>
    </source>
</evidence>
<dbReference type="InterPro" id="IPR036013">
    <property type="entry name" value="Band_7/SPFH_dom_sf"/>
</dbReference>
<evidence type="ECO:0000256" key="5">
    <source>
        <dbReference type="ARBA" id="ARBA00023136"/>
    </source>
</evidence>
<evidence type="ECO:0000256" key="4">
    <source>
        <dbReference type="ARBA" id="ARBA00022989"/>
    </source>
</evidence>
<dbReference type="CDD" id="cd03404">
    <property type="entry name" value="SPFH_HflK"/>
    <property type="match status" value="1"/>
</dbReference>
<dbReference type="SMART" id="SM00244">
    <property type="entry name" value="PHB"/>
    <property type="match status" value="1"/>
</dbReference>
<evidence type="ECO:0000256" key="1">
    <source>
        <dbReference type="ARBA" id="ARBA00004167"/>
    </source>
</evidence>
<feature type="region of interest" description="Disordered" evidence="7">
    <location>
        <begin position="1"/>
        <end position="30"/>
    </location>
</feature>
<proteinExistence type="inferred from homology"/>
<dbReference type="RefSeq" id="WP_144301179.1">
    <property type="nucleotide sequence ID" value="NZ_QMIE01000001.1"/>
</dbReference>
<dbReference type="InterPro" id="IPR010201">
    <property type="entry name" value="HflK"/>
</dbReference>
<keyword evidence="5 6" id="KW-0472">Membrane</keyword>
<dbReference type="GO" id="GO:0008233">
    <property type="term" value="F:peptidase activity"/>
    <property type="evidence" value="ECO:0007669"/>
    <property type="project" value="UniProtKB-KW"/>
</dbReference>
<keyword evidence="3 6" id="KW-0812">Transmembrane</keyword>
<comment type="caution">
    <text evidence="9">The sequence shown here is derived from an EMBL/GenBank/DDBJ whole genome shotgun (WGS) entry which is preliminary data.</text>
</comment>
<dbReference type="InterPro" id="IPR050710">
    <property type="entry name" value="Band7/mec-2_domain"/>
</dbReference>
<dbReference type="GO" id="GO:0006508">
    <property type="term" value="P:proteolysis"/>
    <property type="evidence" value="ECO:0007669"/>
    <property type="project" value="UniProtKB-KW"/>
</dbReference>
<keyword evidence="4 6" id="KW-1133">Transmembrane helix</keyword>
<evidence type="ECO:0000256" key="3">
    <source>
        <dbReference type="ARBA" id="ARBA00022692"/>
    </source>
</evidence>
<dbReference type="GO" id="GO:0016020">
    <property type="term" value="C:membrane"/>
    <property type="evidence" value="ECO:0007669"/>
    <property type="project" value="UniProtKB-SubCell"/>
</dbReference>
<dbReference type="AlphaFoldDB" id="A0A7M3MIV1"/>
<comment type="subunit">
    <text evidence="6">HflC and HflK may interact to form a multimeric complex.</text>
</comment>
<dbReference type="Pfam" id="PF01145">
    <property type="entry name" value="Band_7"/>
    <property type="match status" value="1"/>
</dbReference>
<keyword evidence="9" id="KW-0645">Protease</keyword>
<feature type="domain" description="Band 7" evidence="8">
    <location>
        <begin position="61"/>
        <end position="233"/>
    </location>
</feature>
<evidence type="ECO:0000256" key="7">
    <source>
        <dbReference type="SAM" id="MobiDB-lite"/>
    </source>
</evidence>
<evidence type="ECO:0000256" key="6">
    <source>
        <dbReference type="RuleBase" id="RU364113"/>
    </source>
</evidence>
<comment type="similarity">
    <text evidence="2 6">Belongs to the band 7/mec-2 family. HflK subfamily.</text>
</comment>